<name>A0ABR5S450_9MICO</name>
<keyword evidence="1" id="KW-0732">Signal</keyword>
<dbReference type="EMBL" id="LDRB01000070">
    <property type="protein sequence ID" value="KTR38696.1"/>
    <property type="molecule type" value="Genomic_DNA"/>
</dbReference>
<feature type="chain" id="PRO_5045399581" description="Bacterial Ig domain-containing protein" evidence="1">
    <location>
        <begin position="31"/>
        <end position="650"/>
    </location>
</feature>
<proteinExistence type="predicted"/>
<evidence type="ECO:0000313" key="2">
    <source>
        <dbReference type="EMBL" id="KTR38696.1"/>
    </source>
</evidence>
<keyword evidence="3" id="KW-1185">Reference proteome</keyword>
<gene>
    <name evidence="2" type="ORF">NS263_12725</name>
</gene>
<sequence length="650" mass="67825">MRSRSPVLAAAAAALVFSALLIGPPPRASAAEQGDGGATLRQVGDDAQTRQLAFPGTPRDVRVETDADGYVVFGTPNCSGVGLYECRSAIASGSDASHSPVINTRNGYRISWPSSWREGETRHVGYLFSVARDWIAWWYSPNARVDLGQVTRPYAPRALTASVASKDDAARTARVTGTATPGASIRISGSPVATADQSGNWSYRLTGLSVGGNSRTFQQYVDGSYKDQETVSVTIVDPVQPDQITGDRGSATLERGKTTTVYSTYTPKRAFTTPSGRIEFTAPAGTTFAPGQDSQRGEYRSGSSWYSFGGNSLVHGSRSSDGHTYSFDLGQRNWDVAKDQKFRFGLRVETPVDVGSTSGTMTGRLSGSFTGGTFDTTATTDTTVADQPLTARVDRVDAATRTATIAGTAPGLATRVTLTWDRDGMATSRTVQPSGGTWTCDVDGLTTGVNQVEVEAFAGQASVGRTSVEVPVDAPTFDGSPSFADDVTERATVSGHGVPGAHVVLRDGVTEVGSATVAPDGTWSVRLTAPDRGGVWSLKATQTVAGQPPQVIDVPVDYGQAVRITSPGNGFIISPVFPEVRISGMAAPGAVVRLAEQGVAGSDLGSVTAGTDGRWAVSTPALPIRDQVIEATATGRGANTTRSTVSLSGS</sequence>
<organism evidence="2 3">
    <name type="scientific">Curtobacterium oceanosedimentum</name>
    <dbReference type="NCBI Taxonomy" id="465820"/>
    <lineage>
        <taxon>Bacteria</taxon>
        <taxon>Bacillati</taxon>
        <taxon>Actinomycetota</taxon>
        <taxon>Actinomycetes</taxon>
        <taxon>Micrococcales</taxon>
        <taxon>Microbacteriaceae</taxon>
        <taxon>Curtobacterium</taxon>
    </lineage>
</organism>
<reference evidence="2 3" key="1">
    <citation type="journal article" date="2016" name="Front. Microbiol.">
        <title>Genomic Resource of Rice Seed Associated Bacteria.</title>
        <authorList>
            <person name="Midha S."/>
            <person name="Bansal K."/>
            <person name="Sharma S."/>
            <person name="Kumar N."/>
            <person name="Patil P.P."/>
            <person name="Chaudhry V."/>
            <person name="Patil P.B."/>
        </authorList>
    </citation>
    <scope>NUCLEOTIDE SEQUENCE [LARGE SCALE GENOMIC DNA]</scope>
    <source>
        <strain evidence="2 3">NS263</strain>
    </source>
</reference>
<accession>A0ABR5S450</accession>
<evidence type="ECO:0008006" key="4">
    <source>
        <dbReference type="Google" id="ProtNLM"/>
    </source>
</evidence>
<feature type="signal peptide" evidence="1">
    <location>
        <begin position="1"/>
        <end position="30"/>
    </location>
</feature>
<dbReference type="Proteomes" id="UP000078335">
    <property type="component" value="Unassembled WGS sequence"/>
</dbReference>
<comment type="caution">
    <text evidence="2">The sequence shown here is derived from an EMBL/GenBank/DDBJ whole genome shotgun (WGS) entry which is preliminary data.</text>
</comment>
<dbReference type="RefSeq" id="WP_058729634.1">
    <property type="nucleotide sequence ID" value="NZ_LDRB01000070.1"/>
</dbReference>
<dbReference type="InterPro" id="IPR013783">
    <property type="entry name" value="Ig-like_fold"/>
</dbReference>
<dbReference type="Gene3D" id="2.60.40.10">
    <property type="entry name" value="Immunoglobulins"/>
    <property type="match status" value="2"/>
</dbReference>
<evidence type="ECO:0000313" key="3">
    <source>
        <dbReference type="Proteomes" id="UP000078335"/>
    </source>
</evidence>
<evidence type="ECO:0000256" key="1">
    <source>
        <dbReference type="SAM" id="SignalP"/>
    </source>
</evidence>
<protein>
    <recommendedName>
        <fullName evidence="4">Bacterial Ig domain-containing protein</fullName>
    </recommendedName>
</protein>